<dbReference type="InterPro" id="IPR022673">
    <property type="entry name" value="Hexokinase_C"/>
</dbReference>
<accession>A0A1H9AJ09</accession>
<evidence type="ECO:0000313" key="12">
    <source>
        <dbReference type="EMBL" id="SEP76383.1"/>
    </source>
</evidence>
<organism evidence="12 13">
    <name type="scientific">Treponema bryantii</name>
    <dbReference type="NCBI Taxonomy" id="163"/>
    <lineage>
        <taxon>Bacteria</taxon>
        <taxon>Pseudomonadati</taxon>
        <taxon>Spirochaetota</taxon>
        <taxon>Spirochaetia</taxon>
        <taxon>Spirochaetales</taxon>
        <taxon>Treponemataceae</taxon>
        <taxon>Treponema</taxon>
    </lineage>
</organism>
<comment type="pathway">
    <text evidence="1">Carbohydrate degradation.</text>
</comment>
<dbReference type="eggNOG" id="COG5026">
    <property type="taxonomic scope" value="Bacteria"/>
</dbReference>
<dbReference type="PANTHER" id="PTHR19443">
    <property type="entry name" value="HEXOKINASE"/>
    <property type="match status" value="1"/>
</dbReference>
<dbReference type="PANTHER" id="PTHR19443:SF16">
    <property type="entry name" value="HEXOKINASE TYPE 1-RELATED"/>
    <property type="match status" value="1"/>
</dbReference>
<evidence type="ECO:0000256" key="8">
    <source>
        <dbReference type="ARBA" id="ARBA00023152"/>
    </source>
</evidence>
<dbReference type="PRINTS" id="PR00475">
    <property type="entry name" value="HEXOKINASE"/>
</dbReference>
<keyword evidence="8" id="KW-0324">Glycolysis</keyword>
<comment type="similarity">
    <text evidence="3">Belongs to the hexokinase family.</text>
</comment>
<dbReference type="GO" id="GO:0005524">
    <property type="term" value="F:ATP binding"/>
    <property type="evidence" value="ECO:0007669"/>
    <property type="project" value="UniProtKB-KW"/>
</dbReference>
<evidence type="ECO:0000256" key="1">
    <source>
        <dbReference type="ARBA" id="ARBA00004921"/>
    </source>
</evidence>
<dbReference type="InterPro" id="IPR043129">
    <property type="entry name" value="ATPase_NBD"/>
</dbReference>
<dbReference type="GO" id="GO:0006006">
    <property type="term" value="P:glucose metabolic process"/>
    <property type="evidence" value="ECO:0007669"/>
    <property type="project" value="TreeGrafter"/>
</dbReference>
<keyword evidence="4" id="KW-0808">Transferase</keyword>
<dbReference type="AlphaFoldDB" id="A0A1H9AJ09"/>
<name>A0A1H9AJ09_9SPIR</name>
<keyword evidence="5" id="KW-0547">Nucleotide-binding</keyword>
<feature type="domain" description="Hexokinase N-terminal" evidence="10">
    <location>
        <begin position="17"/>
        <end position="192"/>
    </location>
</feature>
<evidence type="ECO:0000313" key="13">
    <source>
        <dbReference type="Proteomes" id="UP000182360"/>
    </source>
</evidence>
<evidence type="ECO:0000256" key="4">
    <source>
        <dbReference type="ARBA" id="ARBA00022679"/>
    </source>
</evidence>
<evidence type="ECO:0000259" key="11">
    <source>
        <dbReference type="Pfam" id="PF03727"/>
    </source>
</evidence>
<keyword evidence="13" id="KW-1185">Reference proteome</keyword>
<evidence type="ECO:0000256" key="9">
    <source>
        <dbReference type="ARBA" id="ARBA00047905"/>
    </source>
</evidence>
<dbReference type="CDD" id="cd24000">
    <property type="entry name" value="ASKHA_NBD_HK"/>
    <property type="match status" value="1"/>
</dbReference>
<dbReference type="Gene3D" id="3.40.367.20">
    <property type="match status" value="1"/>
</dbReference>
<evidence type="ECO:0000256" key="5">
    <source>
        <dbReference type="ARBA" id="ARBA00022741"/>
    </source>
</evidence>
<dbReference type="Pfam" id="PF03727">
    <property type="entry name" value="Hexokinase_2"/>
    <property type="match status" value="1"/>
</dbReference>
<proteinExistence type="inferred from homology"/>
<dbReference type="UniPathway" id="UPA00109">
    <property type="reaction ID" value="UER00180"/>
</dbReference>
<dbReference type="OrthoDB" id="6383434at2"/>
<comment type="catalytic activity">
    <reaction evidence="9">
        <text>D-fructose + ATP = D-fructose 6-phosphate + ADP + H(+)</text>
        <dbReference type="Rhea" id="RHEA:16125"/>
        <dbReference type="ChEBI" id="CHEBI:15378"/>
        <dbReference type="ChEBI" id="CHEBI:30616"/>
        <dbReference type="ChEBI" id="CHEBI:37721"/>
        <dbReference type="ChEBI" id="CHEBI:61527"/>
        <dbReference type="ChEBI" id="CHEBI:456216"/>
        <dbReference type="EC" id="2.7.1.1"/>
    </reaction>
    <physiologicalReaction direction="left-to-right" evidence="9">
        <dbReference type="Rhea" id="RHEA:16126"/>
    </physiologicalReaction>
</comment>
<evidence type="ECO:0000256" key="2">
    <source>
        <dbReference type="ARBA" id="ARBA00005007"/>
    </source>
</evidence>
<dbReference type="STRING" id="163.SAMN04487775_104163"/>
<evidence type="ECO:0000256" key="7">
    <source>
        <dbReference type="ARBA" id="ARBA00022840"/>
    </source>
</evidence>
<gene>
    <name evidence="12" type="ORF">SAMN04487977_101348</name>
</gene>
<dbReference type="InterPro" id="IPR022672">
    <property type="entry name" value="Hexokinase_N"/>
</dbReference>
<dbReference type="Pfam" id="PF00349">
    <property type="entry name" value="Hexokinase_1"/>
    <property type="match status" value="1"/>
</dbReference>
<keyword evidence="7" id="KW-0067">ATP-binding</keyword>
<evidence type="ECO:0000256" key="6">
    <source>
        <dbReference type="ARBA" id="ARBA00022777"/>
    </source>
</evidence>
<dbReference type="Proteomes" id="UP000182360">
    <property type="component" value="Unassembled WGS sequence"/>
</dbReference>
<dbReference type="Gene3D" id="3.30.420.40">
    <property type="match status" value="1"/>
</dbReference>
<dbReference type="InterPro" id="IPR001312">
    <property type="entry name" value="Hexokinase"/>
</dbReference>
<dbReference type="GO" id="GO:0008865">
    <property type="term" value="F:fructokinase activity"/>
    <property type="evidence" value="ECO:0007669"/>
    <property type="project" value="TreeGrafter"/>
</dbReference>
<evidence type="ECO:0000259" key="10">
    <source>
        <dbReference type="Pfam" id="PF00349"/>
    </source>
</evidence>
<keyword evidence="6 12" id="KW-0418">Kinase</keyword>
<dbReference type="SUPFAM" id="SSF53067">
    <property type="entry name" value="Actin-like ATPase domain"/>
    <property type="match status" value="2"/>
</dbReference>
<dbReference type="PROSITE" id="PS51748">
    <property type="entry name" value="HEXOKINASE_2"/>
    <property type="match status" value="1"/>
</dbReference>
<comment type="pathway">
    <text evidence="2">Carbohydrate metabolism.</text>
</comment>
<dbReference type="RefSeq" id="WP_074640307.1">
    <property type="nucleotide sequence ID" value="NZ_FOFU01000001.1"/>
</dbReference>
<dbReference type="GO" id="GO:0001678">
    <property type="term" value="P:intracellular glucose homeostasis"/>
    <property type="evidence" value="ECO:0007669"/>
    <property type="project" value="InterPro"/>
</dbReference>
<dbReference type="GO" id="GO:0006096">
    <property type="term" value="P:glycolytic process"/>
    <property type="evidence" value="ECO:0007669"/>
    <property type="project" value="UniProtKB-UniPathway"/>
</dbReference>
<reference evidence="12 13" key="1">
    <citation type="submission" date="2016-10" db="EMBL/GenBank/DDBJ databases">
        <authorList>
            <person name="de Groot N.N."/>
        </authorList>
    </citation>
    <scope>NUCLEOTIDE SEQUENCE [LARGE SCALE GENOMIC DNA]</scope>
    <source>
        <strain evidence="12 13">B25</strain>
    </source>
</reference>
<feature type="domain" description="Hexokinase C-terminal" evidence="11">
    <location>
        <begin position="205"/>
        <end position="425"/>
    </location>
</feature>
<evidence type="ECO:0000256" key="3">
    <source>
        <dbReference type="ARBA" id="ARBA00009225"/>
    </source>
</evidence>
<dbReference type="EMBL" id="FOFU01000001">
    <property type="protein sequence ID" value="SEP76383.1"/>
    <property type="molecule type" value="Genomic_DNA"/>
</dbReference>
<dbReference type="GO" id="GO:0004340">
    <property type="term" value="F:glucokinase activity"/>
    <property type="evidence" value="ECO:0007669"/>
    <property type="project" value="TreeGrafter"/>
</dbReference>
<dbReference type="GO" id="GO:0005536">
    <property type="term" value="F:D-glucose binding"/>
    <property type="evidence" value="ECO:0007669"/>
    <property type="project" value="InterPro"/>
</dbReference>
<sequence length="429" mass="46665">MNNQVSAFLSAHNFVNHVDVLTVAQAILDDMKKGLRKDGADQDMIRTFCNPPAASAKGKSVIVIDAGGTNFRSCLVTFDDAGVPSISDMEKTRMPGVEKELSRKDFFEQIANNLEHLKNKSDRIGFCFSYPMEIQEDGDGILLGFSKEVKAPEVVGSKVGACLKEALSAHGWNSIKRITLCNDTVAALLAGAACAEDGDKYSSNIGFILGTGMNAAYIQPDCDCCNIKKQIVVCESGKFLKVNRSDFDVDFDRTTVKPGTFYLEKLCSGAYLGPVSWFALKAAAKDGLFTEKTAAAINGLETLTLIEMDKFLHHPYDKSCVLGKIAAEVATEEDVDKMFQILDAIAERSARYSAAILTACAVKTGEGKNSSKPICILCDGTTFFKTYKVRERVYGYLDEVLTRQLGIYWNIVSCDNDITLGAAISGLID</sequence>
<protein>
    <submittedName>
        <fullName evidence="12">Hexokinase</fullName>
    </submittedName>
</protein>